<proteinExistence type="predicted"/>
<dbReference type="AlphaFoldDB" id="A0A6A6R8E4"/>
<name>A0A6A6R8E4_9PEZI</name>
<protein>
    <submittedName>
        <fullName evidence="3">Uncharacterized protein</fullName>
    </submittedName>
</protein>
<evidence type="ECO:0000256" key="2">
    <source>
        <dbReference type="SAM" id="SignalP"/>
    </source>
</evidence>
<evidence type="ECO:0000256" key="1">
    <source>
        <dbReference type="SAM" id="MobiDB-lite"/>
    </source>
</evidence>
<gene>
    <name evidence="3" type="ORF">BU16DRAFT_280512</name>
</gene>
<feature type="signal peptide" evidence="2">
    <location>
        <begin position="1"/>
        <end position="27"/>
    </location>
</feature>
<evidence type="ECO:0000313" key="4">
    <source>
        <dbReference type="Proteomes" id="UP000799750"/>
    </source>
</evidence>
<feature type="region of interest" description="Disordered" evidence="1">
    <location>
        <begin position="174"/>
        <end position="197"/>
    </location>
</feature>
<sequence length="252" mass="25496">MHLRCLSNSKPLSILFATTILLNTIFADHGRHPIVTPAALLAPKRQAETCVEATDTLCADGLGCCPMGEPCTYTSVTIPICAGSCNAASVFCEGAYSNVCCEAGSSCDYASSGLCTAGLFQFSSFSAAPSIAVPSLTVPSIIVPSLTVPSFSYPSLSLPSVPSFTPFAPTATEQFTASPKTPDETVETTVGETTGTASESAAIAPTKAYTGGDDSTSTVVVQSTGVAPDGPRGLGKGLLEVLVGGIGLLIGL</sequence>
<dbReference type="EMBL" id="MU004184">
    <property type="protein sequence ID" value="KAF2499707.1"/>
    <property type="molecule type" value="Genomic_DNA"/>
</dbReference>
<keyword evidence="2" id="KW-0732">Signal</keyword>
<accession>A0A6A6R8E4</accession>
<feature type="compositionally biased region" description="Low complexity" evidence="1">
    <location>
        <begin position="187"/>
        <end position="196"/>
    </location>
</feature>
<dbReference type="Proteomes" id="UP000799750">
    <property type="component" value="Unassembled WGS sequence"/>
</dbReference>
<evidence type="ECO:0000313" key="3">
    <source>
        <dbReference type="EMBL" id="KAF2499707.1"/>
    </source>
</evidence>
<organism evidence="3 4">
    <name type="scientific">Lophium mytilinum</name>
    <dbReference type="NCBI Taxonomy" id="390894"/>
    <lineage>
        <taxon>Eukaryota</taxon>
        <taxon>Fungi</taxon>
        <taxon>Dikarya</taxon>
        <taxon>Ascomycota</taxon>
        <taxon>Pezizomycotina</taxon>
        <taxon>Dothideomycetes</taxon>
        <taxon>Pleosporomycetidae</taxon>
        <taxon>Mytilinidiales</taxon>
        <taxon>Mytilinidiaceae</taxon>
        <taxon>Lophium</taxon>
    </lineage>
</organism>
<dbReference type="OrthoDB" id="4227144at2759"/>
<reference evidence="3" key="1">
    <citation type="journal article" date="2020" name="Stud. Mycol.">
        <title>101 Dothideomycetes genomes: a test case for predicting lifestyles and emergence of pathogens.</title>
        <authorList>
            <person name="Haridas S."/>
            <person name="Albert R."/>
            <person name="Binder M."/>
            <person name="Bloem J."/>
            <person name="Labutti K."/>
            <person name="Salamov A."/>
            <person name="Andreopoulos B."/>
            <person name="Baker S."/>
            <person name="Barry K."/>
            <person name="Bills G."/>
            <person name="Bluhm B."/>
            <person name="Cannon C."/>
            <person name="Castanera R."/>
            <person name="Culley D."/>
            <person name="Daum C."/>
            <person name="Ezra D."/>
            <person name="Gonzalez J."/>
            <person name="Henrissat B."/>
            <person name="Kuo A."/>
            <person name="Liang C."/>
            <person name="Lipzen A."/>
            <person name="Lutzoni F."/>
            <person name="Magnuson J."/>
            <person name="Mondo S."/>
            <person name="Nolan M."/>
            <person name="Ohm R."/>
            <person name="Pangilinan J."/>
            <person name="Park H.-J."/>
            <person name="Ramirez L."/>
            <person name="Alfaro M."/>
            <person name="Sun H."/>
            <person name="Tritt A."/>
            <person name="Yoshinaga Y."/>
            <person name="Zwiers L.-H."/>
            <person name="Turgeon B."/>
            <person name="Goodwin S."/>
            <person name="Spatafora J."/>
            <person name="Crous P."/>
            <person name="Grigoriev I."/>
        </authorList>
    </citation>
    <scope>NUCLEOTIDE SEQUENCE</scope>
    <source>
        <strain evidence="3">CBS 269.34</strain>
    </source>
</reference>
<feature type="chain" id="PRO_5025653230" evidence="2">
    <location>
        <begin position="28"/>
        <end position="252"/>
    </location>
</feature>
<keyword evidence="4" id="KW-1185">Reference proteome</keyword>